<keyword evidence="18" id="KW-1185">Reference proteome</keyword>
<dbReference type="GO" id="GO:0000155">
    <property type="term" value="F:phosphorelay sensor kinase activity"/>
    <property type="evidence" value="ECO:0007669"/>
    <property type="project" value="InterPro"/>
</dbReference>
<dbReference type="Proteomes" id="UP000032900">
    <property type="component" value="Unassembled WGS sequence"/>
</dbReference>
<reference evidence="17 18" key="1">
    <citation type="journal article" date="2015" name="Microbes Environ.">
        <title>Distribution and evolution of nitrogen fixation genes in the phylum bacteroidetes.</title>
        <authorList>
            <person name="Inoue J."/>
            <person name="Oshima K."/>
            <person name="Suda W."/>
            <person name="Sakamoto M."/>
            <person name="Iino T."/>
            <person name="Noda S."/>
            <person name="Hongoh Y."/>
            <person name="Hattori M."/>
            <person name="Ohkuma M."/>
        </authorList>
    </citation>
    <scope>NUCLEOTIDE SEQUENCE [LARGE SCALE GENOMIC DNA]</scope>
    <source>
        <strain evidence="17">JCM 15548</strain>
    </source>
</reference>
<gene>
    <name evidence="17" type="ORF">JCM15548_120</name>
</gene>
<dbReference type="PRINTS" id="PR00344">
    <property type="entry name" value="BCTRLSENSOR"/>
</dbReference>
<dbReference type="Pfam" id="PF02518">
    <property type="entry name" value="HATPase_c"/>
    <property type="match status" value="1"/>
</dbReference>
<keyword evidence="4" id="KW-0808">Transferase</keyword>
<evidence type="ECO:0000256" key="9">
    <source>
        <dbReference type="ARBA" id="ARBA00023015"/>
    </source>
</evidence>
<feature type="modified residue" description="4-aspartylphosphate" evidence="12">
    <location>
        <position position="531"/>
    </location>
</feature>
<evidence type="ECO:0000256" key="11">
    <source>
        <dbReference type="ARBA" id="ARBA00023163"/>
    </source>
</evidence>
<feature type="transmembrane region" description="Helical" evidence="13">
    <location>
        <begin position="165"/>
        <end position="183"/>
    </location>
</feature>
<evidence type="ECO:0000256" key="5">
    <source>
        <dbReference type="ARBA" id="ARBA00022741"/>
    </source>
</evidence>
<evidence type="ECO:0000256" key="10">
    <source>
        <dbReference type="ARBA" id="ARBA00023125"/>
    </source>
</evidence>
<dbReference type="Gene3D" id="1.10.10.60">
    <property type="entry name" value="Homeodomain-like"/>
    <property type="match status" value="1"/>
</dbReference>
<sequence length="731" mass="83202">MANNFLQENGLQSNIFNKDAGFKDEEGYLYFGGNSGLNYFDPTEIHPDNYVPPIVITDLRVMNQAVRSATRYESPLVLNHLRNNFSVTFSALSFSQPENNKYAVILEGLETEWRILNADTRTLDYSNLSPGRYVLKVKAANSSGYWSAETEKVFIKVKPAPYKTWWAFVLYGLLLGGILLLFLRMEKKNQEVKHALEIEHLEREKSDKLNLFKQGLFANVSHEFLTPLSILSCLMDDWKHLRTAPNGKDLSLAQRNINRLTRLNRQFLYYSKSEVKELPLNVTKGRLDEFVKRIGGNFVPLAKRNQIQFDIRVDFPDSEVWFDPEKLDVVLFNLLSNAFKYTPEEGEVILQLTIDRNNGRSEAVIEVIDSGTGIEAAEQSAIFNRYHALKGNDQLGGGFGIGLSLCKAMVEAHKGEISLQSEIGKGTQVTFILPVNRSSYDDSEVYNSLRAEKTSTNFLPEKIEEDTILRIKNLNQSFENKPTILLVDDHADFRNLLRTNLVDLFTVLETNNGVTAYEMALNKKVDLILSDIVMPAMNGVELCTKIKSNPSTVHLPVILLTAKSSDFDKAEGYRAGADSFMSKPFNLNTLLTRVEALLQHRKRMEARMKMQKRFYAEVSTNDKDDLVLSRVRGFIEENLANPDLSVKLISSELSISNSMLYRKTSEILNINPNMLIRKIRMIKAVELLEENQLTVSEIAYKCGYRDVSYFGVSFKKEYGTSPSHFQRNKKV</sequence>
<dbReference type="Pfam" id="PF07495">
    <property type="entry name" value="Y_Y_Y"/>
    <property type="match status" value="1"/>
</dbReference>
<dbReference type="InterPro" id="IPR009057">
    <property type="entry name" value="Homeodomain-like_sf"/>
</dbReference>
<keyword evidence="11" id="KW-0804">Transcription</keyword>
<comment type="catalytic activity">
    <reaction evidence="1">
        <text>ATP + protein L-histidine = ADP + protein N-phospho-L-histidine.</text>
        <dbReference type="EC" id="2.7.13.3"/>
    </reaction>
</comment>
<dbReference type="InterPro" id="IPR004358">
    <property type="entry name" value="Sig_transdc_His_kin-like_C"/>
</dbReference>
<evidence type="ECO:0000256" key="3">
    <source>
        <dbReference type="ARBA" id="ARBA00022553"/>
    </source>
</evidence>
<dbReference type="STRING" id="1236989.JCM15548_120"/>
<proteinExistence type="predicted"/>
<keyword evidence="3 12" id="KW-0597">Phosphoprotein</keyword>
<feature type="domain" description="Histidine kinase" evidence="15">
    <location>
        <begin position="219"/>
        <end position="437"/>
    </location>
</feature>
<dbReference type="InterPro" id="IPR011006">
    <property type="entry name" value="CheY-like_superfamily"/>
</dbReference>
<keyword evidence="13" id="KW-0472">Membrane</keyword>
<dbReference type="InterPro" id="IPR018062">
    <property type="entry name" value="HTH_AraC-typ_CS"/>
</dbReference>
<dbReference type="SUPFAM" id="SSF55874">
    <property type="entry name" value="ATPase domain of HSP90 chaperone/DNA topoisomerase II/histidine kinase"/>
    <property type="match status" value="1"/>
</dbReference>
<organism evidence="17 18">
    <name type="scientific">Geofilum rubicundum JCM 15548</name>
    <dbReference type="NCBI Taxonomy" id="1236989"/>
    <lineage>
        <taxon>Bacteria</taxon>
        <taxon>Pseudomonadati</taxon>
        <taxon>Bacteroidota</taxon>
        <taxon>Bacteroidia</taxon>
        <taxon>Marinilabiliales</taxon>
        <taxon>Marinilabiliaceae</taxon>
        <taxon>Geofilum</taxon>
    </lineage>
</organism>
<keyword evidence="10" id="KW-0238">DNA-binding</keyword>
<dbReference type="Gene3D" id="3.40.50.2300">
    <property type="match status" value="1"/>
</dbReference>
<dbReference type="InterPro" id="IPR013783">
    <property type="entry name" value="Ig-like_fold"/>
</dbReference>
<evidence type="ECO:0000256" key="6">
    <source>
        <dbReference type="ARBA" id="ARBA00022777"/>
    </source>
</evidence>
<keyword evidence="5" id="KW-0547">Nucleotide-binding</keyword>
<evidence type="ECO:0000259" key="15">
    <source>
        <dbReference type="PROSITE" id="PS50109"/>
    </source>
</evidence>
<evidence type="ECO:0000313" key="18">
    <source>
        <dbReference type="Proteomes" id="UP000032900"/>
    </source>
</evidence>
<dbReference type="GO" id="GO:0005524">
    <property type="term" value="F:ATP binding"/>
    <property type="evidence" value="ECO:0007669"/>
    <property type="project" value="UniProtKB-KW"/>
</dbReference>
<dbReference type="SUPFAM" id="SSF52172">
    <property type="entry name" value="CheY-like"/>
    <property type="match status" value="1"/>
</dbReference>
<evidence type="ECO:0000259" key="14">
    <source>
        <dbReference type="PROSITE" id="PS01124"/>
    </source>
</evidence>
<protein>
    <recommendedName>
        <fullName evidence="2">histidine kinase</fullName>
        <ecNumber evidence="2">2.7.13.3</ecNumber>
    </recommendedName>
</protein>
<dbReference type="PANTHER" id="PTHR43547:SF2">
    <property type="entry name" value="HYBRID SIGNAL TRANSDUCTION HISTIDINE KINASE C"/>
    <property type="match status" value="1"/>
</dbReference>
<dbReference type="InterPro" id="IPR003661">
    <property type="entry name" value="HisK_dim/P_dom"/>
</dbReference>
<dbReference type="PROSITE" id="PS00041">
    <property type="entry name" value="HTH_ARAC_FAMILY_1"/>
    <property type="match status" value="1"/>
</dbReference>
<dbReference type="SMART" id="SM00342">
    <property type="entry name" value="HTH_ARAC"/>
    <property type="match status" value="1"/>
</dbReference>
<evidence type="ECO:0000256" key="2">
    <source>
        <dbReference type="ARBA" id="ARBA00012438"/>
    </source>
</evidence>
<dbReference type="SMART" id="SM00448">
    <property type="entry name" value="REC"/>
    <property type="match status" value="1"/>
</dbReference>
<dbReference type="SUPFAM" id="SSF46689">
    <property type="entry name" value="Homeodomain-like"/>
    <property type="match status" value="1"/>
</dbReference>
<keyword evidence="13" id="KW-0812">Transmembrane</keyword>
<dbReference type="InterPro" id="IPR001789">
    <property type="entry name" value="Sig_transdc_resp-reg_receiver"/>
</dbReference>
<dbReference type="PROSITE" id="PS50110">
    <property type="entry name" value="RESPONSE_REGULATORY"/>
    <property type="match status" value="1"/>
</dbReference>
<dbReference type="InterPro" id="IPR003594">
    <property type="entry name" value="HATPase_dom"/>
</dbReference>
<dbReference type="Pfam" id="PF12833">
    <property type="entry name" value="HTH_18"/>
    <property type="match status" value="1"/>
</dbReference>
<dbReference type="CDD" id="cd00082">
    <property type="entry name" value="HisKA"/>
    <property type="match status" value="1"/>
</dbReference>
<dbReference type="Gene3D" id="3.30.565.10">
    <property type="entry name" value="Histidine kinase-like ATPase, C-terminal domain"/>
    <property type="match status" value="1"/>
</dbReference>
<dbReference type="InterPro" id="IPR011123">
    <property type="entry name" value="Y_Y_Y"/>
</dbReference>
<evidence type="ECO:0000256" key="12">
    <source>
        <dbReference type="PROSITE-ProRule" id="PRU00169"/>
    </source>
</evidence>
<dbReference type="InterPro" id="IPR036097">
    <property type="entry name" value="HisK_dim/P_sf"/>
</dbReference>
<dbReference type="GO" id="GO:0043565">
    <property type="term" value="F:sequence-specific DNA binding"/>
    <property type="evidence" value="ECO:0007669"/>
    <property type="project" value="InterPro"/>
</dbReference>
<dbReference type="EMBL" id="BAZW01000001">
    <property type="protein sequence ID" value="GAO28062.1"/>
    <property type="molecule type" value="Genomic_DNA"/>
</dbReference>
<dbReference type="InterPro" id="IPR036890">
    <property type="entry name" value="HATPase_C_sf"/>
</dbReference>
<dbReference type="Pfam" id="PF00072">
    <property type="entry name" value="Response_reg"/>
    <property type="match status" value="1"/>
</dbReference>
<evidence type="ECO:0000256" key="1">
    <source>
        <dbReference type="ARBA" id="ARBA00000085"/>
    </source>
</evidence>
<evidence type="ECO:0000313" key="17">
    <source>
        <dbReference type="EMBL" id="GAO28062.1"/>
    </source>
</evidence>
<evidence type="ECO:0000259" key="16">
    <source>
        <dbReference type="PROSITE" id="PS50110"/>
    </source>
</evidence>
<keyword evidence="6 17" id="KW-0418">Kinase</keyword>
<dbReference type="SUPFAM" id="SSF47384">
    <property type="entry name" value="Homodimeric domain of signal transducing histidine kinase"/>
    <property type="match status" value="1"/>
</dbReference>
<dbReference type="SMART" id="SM00387">
    <property type="entry name" value="HATPase_c"/>
    <property type="match status" value="1"/>
</dbReference>
<dbReference type="GO" id="GO:0003700">
    <property type="term" value="F:DNA-binding transcription factor activity"/>
    <property type="evidence" value="ECO:0007669"/>
    <property type="project" value="InterPro"/>
</dbReference>
<dbReference type="FunFam" id="3.30.565.10:FF:000037">
    <property type="entry name" value="Hybrid sensor histidine kinase/response regulator"/>
    <property type="match status" value="1"/>
</dbReference>
<dbReference type="InterPro" id="IPR018060">
    <property type="entry name" value="HTH_AraC"/>
</dbReference>
<dbReference type="Gene3D" id="2.130.10.10">
    <property type="entry name" value="YVTN repeat-like/Quinoprotein amine dehydrogenase"/>
    <property type="match status" value="1"/>
</dbReference>
<feature type="domain" description="Response regulatory" evidence="16">
    <location>
        <begin position="483"/>
        <end position="598"/>
    </location>
</feature>
<name>A0A0E9LR61_9BACT</name>
<keyword evidence="13" id="KW-1133">Transmembrane helix</keyword>
<dbReference type="AlphaFoldDB" id="A0A0E9LR61"/>
<evidence type="ECO:0000256" key="13">
    <source>
        <dbReference type="SAM" id="Phobius"/>
    </source>
</evidence>
<evidence type="ECO:0000256" key="7">
    <source>
        <dbReference type="ARBA" id="ARBA00022840"/>
    </source>
</evidence>
<accession>A0A0E9LR61</accession>
<dbReference type="PROSITE" id="PS50109">
    <property type="entry name" value="HIS_KIN"/>
    <property type="match status" value="1"/>
</dbReference>
<dbReference type="Gene3D" id="1.10.287.130">
    <property type="match status" value="1"/>
</dbReference>
<evidence type="ECO:0000256" key="4">
    <source>
        <dbReference type="ARBA" id="ARBA00022679"/>
    </source>
</evidence>
<evidence type="ECO:0000256" key="8">
    <source>
        <dbReference type="ARBA" id="ARBA00023012"/>
    </source>
</evidence>
<keyword evidence="9" id="KW-0805">Transcription regulation</keyword>
<dbReference type="PROSITE" id="PS01124">
    <property type="entry name" value="HTH_ARAC_FAMILY_2"/>
    <property type="match status" value="1"/>
</dbReference>
<keyword evidence="7" id="KW-0067">ATP-binding</keyword>
<dbReference type="EC" id="2.7.13.3" evidence="2"/>
<feature type="domain" description="HTH araC/xylS-type" evidence="14">
    <location>
        <begin position="629"/>
        <end position="728"/>
    </location>
</feature>
<dbReference type="InterPro" id="IPR005467">
    <property type="entry name" value="His_kinase_dom"/>
</dbReference>
<comment type="caution">
    <text evidence="17">The sequence shown here is derived from an EMBL/GenBank/DDBJ whole genome shotgun (WGS) entry which is preliminary data.</text>
</comment>
<dbReference type="Gene3D" id="2.60.40.10">
    <property type="entry name" value="Immunoglobulins"/>
    <property type="match status" value="1"/>
</dbReference>
<dbReference type="InterPro" id="IPR015943">
    <property type="entry name" value="WD40/YVTN_repeat-like_dom_sf"/>
</dbReference>
<dbReference type="PANTHER" id="PTHR43547">
    <property type="entry name" value="TWO-COMPONENT HISTIDINE KINASE"/>
    <property type="match status" value="1"/>
</dbReference>
<keyword evidence="8" id="KW-0902">Two-component regulatory system</keyword>